<name>A0A016VQI7_9BILA</name>
<sequence>MLKNDSVKAQSRRKNTASVEWNIAVFRLFYPIEEESGVPHGRFTGQFILLAFVRQEQHYEMEHEPRQTPNFLHCSRVSQGSSDSLCNKH</sequence>
<gene>
    <name evidence="2" type="primary">Acey_s0006.g3029</name>
    <name evidence="2" type="ORF">Y032_0006g3029</name>
</gene>
<accession>A0A016VQI7</accession>
<evidence type="ECO:0000313" key="3">
    <source>
        <dbReference type="Proteomes" id="UP000024635"/>
    </source>
</evidence>
<dbReference type="EMBL" id="JARK01001342">
    <property type="protein sequence ID" value="EYC29546.1"/>
    <property type="molecule type" value="Genomic_DNA"/>
</dbReference>
<protein>
    <submittedName>
        <fullName evidence="2">Uncharacterized protein</fullName>
    </submittedName>
</protein>
<proteinExistence type="predicted"/>
<keyword evidence="3" id="KW-1185">Reference proteome</keyword>
<evidence type="ECO:0000256" key="1">
    <source>
        <dbReference type="SAM" id="MobiDB-lite"/>
    </source>
</evidence>
<evidence type="ECO:0000313" key="2">
    <source>
        <dbReference type="EMBL" id="EYC29546.1"/>
    </source>
</evidence>
<feature type="region of interest" description="Disordered" evidence="1">
    <location>
        <begin position="70"/>
        <end position="89"/>
    </location>
</feature>
<reference evidence="3" key="1">
    <citation type="journal article" date="2015" name="Nat. Genet.">
        <title>The genome and transcriptome of the zoonotic hookworm Ancylostoma ceylanicum identify infection-specific gene families.</title>
        <authorList>
            <person name="Schwarz E.M."/>
            <person name="Hu Y."/>
            <person name="Antoshechkin I."/>
            <person name="Miller M.M."/>
            <person name="Sternberg P.W."/>
            <person name="Aroian R.V."/>
        </authorList>
    </citation>
    <scope>NUCLEOTIDE SEQUENCE</scope>
    <source>
        <strain evidence="3">HY135</strain>
    </source>
</reference>
<dbReference type="Proteomes" id="UP000024635">
    <property type="component" value="Unassembled WGS sequence"/>
</dbReference>
<dbReference type="AlphaFoldDB" id="A0A016VQI7"/>
<feature type="compositionally biased region" description="Polar residues" evidence="1">
    <location>
        <begin position="76"/>
        <end position="89"/>
    </location>
</feature>
<organism evidence="2 3">
    <name type="scientific">Ancylostoma ceylanicum</name>
    <dbReference type="NCBI Taxonomy" id="53326"/>
    <lineage>
        <taxon>Eukaryota</taxon>
        <taxon>Metazoa</taxon>
        <taxon>Ecdysozoa</taxon>
        <taxon>Nematoda</taxon>
        <taxon>Chromadorea</taxon>
        <taxon>Rhabditida</taxon>
        <taxon>Rhabditina</taxon>
        <taxon>Rhabditomorpha</taxon>
        <taxon>Strongyloidea</taxon>
        <taxon>Ancylostomatidae</taxon>
        <taxon>Ancylostomatinae</taxon>
        <taxon>Ancylostoma</taxon>
    </lineage>
</organism>
<comment type="caution">
    <text evidence="2">The sequence shown here is derived from an EMBL/GenBank/DDBJ whole genome shotgun (WGS) entry which is preliminary data.</text>
</comment>